<gene>
    <name evidence="3" type="ORF">GCM10023143_05250</name>
</gene>
<dbReference type="Pfam" id="PF01182">
    <property type="entry name" value="Glucosamine_iso"/>
    <property type="match status" value="1"/>
</dbReference>
<proteinExistence type="predicted"/>
<dbReference type="SUPFAM" id="SSF100950">
    <property type="entry name" value="NagB/RpiA/CoA transferase-like"/>
    <property type="match status" value="1"/>
</dbReference>
<organism evidence="3 4">
    <name type="scientific">Compostibacter hankyongensis</name>
    <dbReference type="NCBI Taxonomy" id="1007089"/>
    <lineage>
        <taxon>Bacteria</taxon>
        <taxon>Pseudomonadati</taxon>
        <taxon>Bacteroidota</taxon>
        <taxon>Chitinophagia</taxon>
        <taxon>Chitinophagales</taxon>
        <taxon>Chitinophagaceae</taxon>
        <taxon>Compostibacter</taxon>
    </lineage>
</organism>
<evidence type="ECO:0000259" key="2">
    <source>
        <dbReference type="Pfam" id="PF01182"/>
    </source>
</evidence>
<accession>A0ABP8FFG8</accession>
<dbReference type="RefSeq" id="WP_344974891.1">
    <property type="nucleotide sequence ID" value="NZ_BAABFN010000001.1"/>
</dbReference>
<dbReference type="InterPro" id="IPR006148">
    <property type="entry name" value="Glc/Gal-6P_isomerase"/>
</dbReference>
<dbReference type="PROSITE" id="PS01161">
    <property type="entry name" value="GLC_GALNAC_ISOMERASE"/>
    <property type="match status" value="1"/>
</dbReference>
<feature type="domain" description="Glucosamine/galactosamine-6-phosphate isomerase" evidence="2">
    <location>
        <begin position="10"/>
        <end position="224"/>
    </location>
</feature>
<dbReference type="PANTHER" id="PTHR11280">
    <property type="entry name" value="GLUCOSAMINE-6-PHOSPHATE ISOMERASE"/>
    <property type="match status" value="1"/>
</dbReference>
<sequence length="244" mass="26652">MEIQVFDSYASLSEKAADEVIQALQLRERPLFCVASGDTPKGLYRILAERCRRGQADISGWYFLGLDEWLGLGGDDPGSCRYMLEEDLIRPLGVQPGQCCFFDGRTKDPEAECSRVEAFIRQHGPIDLAVLGLGMNGHIGLNEPGTPASLRSHVSVIDPVTAQVGQKYFVRPQSLTQGITLGMATLMEAARLLLLINGEKKSAVLQQALEGEITPALPASLLRRHPHYTVYTDAGAAGMLHRAF</sequence>
<dbReference type="EMBL" id="BAABFN010000001">
    <property type="protein sequence ID" value="GAA4302641.1"/>
    <property type="molecule type" value="Genomic_DNA"/>
</dbReference>
<dbReference type="InterPro" id="IPR037171">
    <property type="entry name" value="NagB/RpiA_transferase-like"/>
</dbReference>
<name>A0ABP8FFG8_9BACT</name>
<reference evidence="4" key="1">
    <citation type="journal article" date="2019" name="Int. J. Syst. Evol. Microbiol.">
        <title>The Global Catalogue of Microorganisms (GCM) 10K type strain sequencing project: providing services to taxonomists for standard genome sequencing and annotation.</title>
        <authorList>
            <consortium name="The Broad Institute Genomics Platform"/>
            <consortium name="The Broad Institute Genome Sequencing Center for Infectious Disease"/>
            <person name="Wu L."/>
            <person name="Ma J."/>
        </authorList>
    </citation>
    <scope>NUCLEOTIDE SEQUENCE [LARGE SCALE GENOMIC DNA]</scope>
    <source>
        <strain evidence="4">JCM 17664</strain>
    </source>
</reference>
<dbReference type="Proteomes" id="UP001501207">
    <property type="component" value="Unassembled WGS sequence"/>
</dbReference>
<evidence type="ECO:0000256" key="1">
    <source>
        <dbReference type="ARBA" id="ARBA00022801"/>
    </source>
</evidence>
<evidence type="ECO:0000313" key="4">
    <source>
        <dbReference type="Proteomes" id="UP001501207"/>
    </source>
</evidence>
<protein>
    <submittedName>
        <fullName evidence="3">Glucosamine-6-phosphate deaminase</fullName>
    </submittedName>
</protein>
<evidence type="ECO:0000313" key="3">
    <source>
        <dbReference type="EMBL" id="GAA4302641.1"/>
    </source>
</evidence>
<keyword evidence="1" id="KW-0378">Hydrolase</keyword>
<dbReference type="InterPro" id="IPR004547">
    <property type="entry name" value="Glucosamine6P_isomerase"/>
</dbReference>
<comment type="caution">
    <text evidence="3">The sequence shown here is derived from an EMBL/GenBank/DDBJ whole genome shotgun (WGS) entry which is preliminary data.</text>
</comment>
<dbReference type="Gene3D" id="3.40.50.1360">
    <property type="match status" value="1"/>
</dbReference>
<keyword evidence="4" id="KW-1185">Reference proteome</keyword>
<dbReference type="InterPro" id="IPR018321">
    <property type="entry name" value="Glucosamine6P_isomerase_CS"/>
</dbReference>
<dbReference type="PANTHER" id="PTHR11280:SF5">
    <property type="entry name" value="GLUCOSAMINE-6-PHOSPHATE ISOMERASE"/>
    <property type="match status" value="1"/>
</dbReference>
<dbReference type="CDD" id="cd01399">
    <property type="entry name" value="GlcN6P_deaminase"/>
    <property type="match status" value="1"/>
</dbReference>